<dbReference type="STRING" id="404692.A0A0J6Y9Q9"/>
<name>A0A0J6Y9Q9_COCIT</name>
<organism evidence="1 2">
    <name type="scientific">Coccidioides immitis RMSCC 2394</name>
    <dbReference type="NCBI Taxonomy" id="404692"/>
    <lineage>
        <taxon>Eukaryota</taxon>
        <taxon>Fungi</taxon>
        <taxon>Dikarya</taxon>
        <taxon>Ascomycota</taxon>
        <taxon>Pezizomycotina</taxon>
        <taxon>Eurotiomycetes</taxon>
        <taxon>Eurotiomycetidae</taxon>
        <taxon>Onygenales</taxon>
        <taxon>Onygenaceae</taxon>
        <taxon>Coccidioides</taxon>
    </lineage>
</organism>
<evidence type="ECO:0000313" key="2">
    <source>
        <dbReference type="Proteomes" id="UP000054565"/>
    </source>
</evidence>
<reference evidence="2" key="1">
    <citation type="journal article" date="2010" name="Genome Res.">
        <title>Population genomic sequencing of Coccidioides fungi reveals recent hybridization and transposon control.</title>
        <authorList>
            <person name="Neafsey D.E."/>
            <person name="Barker B.M."/>
            <person name="Sharpton T.J."/>
            <person name="Stajich J.E."/>
            <person name="Park D.J."/>
            <person name="Whiston E."/>
            <person name="Hung C.-Y."/>
            <person name="McMahan C."/>
            <person name="White J."/>
            <person name="Sykes S."/>
            <person name="Heiman D."/>
            <person name="Young S."/>
            <person name="Zeng Q."/>
            <person name="Abouelleil A."/>
            <person name="Aftuck L."/>
            <person name="Bessette D."/>
            <person name="Brown A."/>
            <person name="FitzGerald M."/>
            <person name="Lui A."/>
            <person name="Macdonald J.P."/>
            <person name="Priest M."/>
            <person name="Orbach M.J."/>
            <person name="Galgiani J.N."/>
            <person name="Kirkland T.N."/>
            <person name="Cole G.T."/>
            <person name="Birren B.W."/>
            <person name="Henn M.R."/>
            <person name="Taylor J.W."/>
            <person name="Rounsley S.D."/>
        </authorList>
    </citation>
    <scope>NUCLEOTIDE SEQUENCE [LARGE SCALE GENOMIC DNA]</scope>
    <source>
        <strain evidence="2">RMSCC 2394</strain>
    </source>
</reference>
<evidence type="ECO:0000313" key="1">
    <source>
        <dbReference type="EMBL" id="KMP05411.1"/>
    </source>
</evidence>
<dbReference type="PANTHER" id="PTHR37535">
    <property type="entry name" value="FLUG DOMAIN PROTEIN"/>
    <property type="match status" value="1"/>
</dbReference>
<dbReference type="Pfam" id="PF11917">
    <property type="entry name" value="DUF3435"/>
    <property type="match status" value="1"/>
</dbReference>
<dbReference type="AlphaFoldDB" id="A0A0J6Y9Q9"/>
<proteinExistence type="predicted"/>
<dbReference type="EMBL" id="DS028095">
    <property type="protein sequence ID" value="KMP05411.1"/>
    <property type="molecule type" value="Genomic_DNA"/>
</dbReference>
<dbReference type="Proteomes" id="UP000054565">
    <property type="component" value="Unassembled WGS sequence"/>
</dbReference>
<accession>A0A0J6Y9Q9</accession>
<dbReference type="PANTHER" id="PTHR37535:SF2">
    <property type="entry name" value="FINGER DOMAIN PROTEIN, PUTATIVE (AFU_ORTHOLOGUE AFUA_6G09300)-RELATED"/>
    <property type="match status" value="1"/>
</dbReference>
<dbReference type="InterPro" id="IPR021842">
    <property type="entry name" value="DUF3435"/>
</dbReference>
<sequence>MAWRVDFLLVSQICELQEVSFFMLILLSGITKEECGSLLCVLLWIKCIRELSTFHEILQAYSLYYGAGKALNNSKQISKTVWSLIYQYSNSSTFLKYYLYRCVDKNVHAIVQSLKPQKHMMYTVCQMLQSINLHHSLELISTQLSSVNQLPEIQEFIQKQNKLTKLLGRSIERHTETVKYKLYKQLNHKLAD</sequence>
<protein>
    <submittedName>
        <fullName evidence="1">Uncharacterized protein</fullName>
    </submittedName>
</protein>
<gene>
    <name evidence="1" type="ORF">CIRG_05092</name>
</gene>